<evidence type="ECO:0000256" key="1">
    <source>
        <dbReference type="SAM" id="Phobius"/>
    </source>
</evidence>
<accession>A0A371IR62</accession>
<evidence type="ECO:0000313" key="2">
    <source>
        <dbReference type="EMBL" id="RDY22968.1"/>
    </source>
</evidence>
<keyword evidence="3" id="KW-1185">Reference proteome</keyword>
<feature type="transmembrane region" description="Helical" evidence="1">
    <location>
        <begin position="42"/>
        <end position="62"/>
    </location>
</feature>
<dbReference type="Proteomes" id="UP000243494">
    <property type="component" value="Unassembled WGS sequence"/>
</dbReference>
<keyword evidence="1" id="KW-1133">Transmembrane helix</keyword>
<evidence type="ECO:0008006" key="4">
    <source>
        <dbReference type="Google" id="ProtNLM"/>
    </source>
</evidence>
<gene>
    <name evidence="2" type="ORF">CHF27_010710</name>
</gene>
<sequence length="148" mass="17153">MNIKPWKKYLFYIVSIFCFSYLGLKVTKMYYAQFYQFKESKFIYYSILYIVSYGTIGAILGLEYFMKERKKIGKWTVNISKIVIVGVPSLIFALPLNLLLIDGISVPDIIMKILANDNLMVICNVILGYIIITSLYKAEEKEVNDLNI</sequence>
<proteinExistence type="predicted"/>
<keyword evidence="1" id="KW-0812">Transmembrane</keyword>
<comment type="caution">
    <text evidence="2">The sequence shown here is derived from an EMBL/GenBank/DDBJ whole genome shotgun (WGS) entry which is preliminary data.</text>
</comment>
<name>A0A371IR62_9FIRM</name>
<feature type="transmembrane region" description="Helical" evidence="1">
    <location>
        <begin position="82"/>
        <end position="101"/>
    </location>
</feature>
<dbReference type="OrthoDB" id="2973330at2"/>
<dbReference type="EMBL" id="NOJZ02000022">
    <property type="protein sequence ID" value="RDY22968.1"/>
    <property type="molecule type" value="Genomic_DNA"/>
</dbReference>
<keyword evidence="1" id="KW-0472">Membrane</keyword>
<feature type="transmembrane region" description="Helical" evidence="1">
    <location>
        <begin position="113"/>
        <end position="132"/>
    </location>
</feature>
<dbReference type="AlphaFoldDB" id="A0A371IR62"/>
<protein>
    <recommendedName>
        <fullName evidence="4">DUF2975 domain-containing protein</fullName>
    </recommendedName>
</protein>
<dbReference type="RefSeq" id="WP_095405804.1">
    <property type="nucleotide sequence ID" value="NZ_NOJZ02000022.1"/>
</dbReference>
<reference evidence="2 3" key="1">
    <citation type="journal article" date="2017" name="Genome Announc.">
        <title>Draft Genome Sequence of Romboutsia maritimum sp. nov. Strain CCRI-22766(T), Isolated from Coastal Estuarine Mud.</title>
        <authorList>
            <person name="Maheux A.F."/>
            <person name="Boudreau D.K."/>
            <person name="Berube E."/>
            <person name="Boissinot M."/>
            <person name="Raymond F."/>
            <person name="Brodeur S."/>
            <person name="Corbeil J."/>
            <person name="Brightwell G."/>
            <person name="Broda D."/>
            <person name="Omar R.F."/>
            <person name="Bergeron M.G."/>
        </authorList>
    </citation>
    <scope>NUCLEOTIDE SEQUENCE [LARGE SCALE GENOMIC DNA]</scope>
    <source>
        <strain evidence="2 3">CCRI-22766</strain>
    </source>
</reference>
<feature type="transmembrane region" description="Helical" evidence="1">
    <location>
        <begin position="9"/>
        <end position="30"/>
    </location>
</feature>
<organism evidence="2 3">
    <name type="scientific">Romboutsia maritimum</name>
    <dbReference type="NCBI Taxonomy" id="2020948"/>
    <lineage>
        <taxon>Bacteria</taxon>
        <taxon>Bacillati</taxon>
        <taxon>Bacillota</taxon>
        <taxon>Clostridia</taxon>
        <taxon>Peptostreptococcales</taxon>
        <taxon>Peptostreptococcaceae</taxon>
        <taxon>Romboutsia</taxon>
    </lineage>
</organism>
<evidence type="ECO:0000313" key="3">
    <source>
        <dbReference type="Proteomes" id="UP000243494"/>
    </source>
</evidence>